<comment type="similarity">
    <text evidence="3">Belongs to the mitochondrion-specific ribosomal protein mL64 family.</text>
</comment>
<evidence type="ECO:0000256" key="11">
    <source>
        <dbReference type="ARBA" id="ARBA00035184"/>
    </source>
</evidence>
<gene>
    <name evidence="15" type="primary">GADD45GIP1</name>
</gene>
<evidence type="ECO:0000256" key="5">
    <source>
        <dbReference type="ARBA" id="ARBA00023054"/>
    </source>
</evidence>
<dbReference type="GO" id="GO:1990904">
    <property type="term" value="C:ribonucleoprotein complex"/>
    <property type="evidence" value="ECO:0007669"/>
    <property type="project" value="UniProtKB-KW"/>
</dbReference>
<dbReference type="OrthoDB" id="6247992at2759"/>
<evidence type="ECO:0000256" key="14">
    <source>
        <dbReference type="SAM" id="MobiDB-lite"/>
    </source>
</evidence>
<evidence type="ECO:0000256" key="13">
    <source>
        <dbReference type="ARBA" id="ARBA00060144"/>
    </source>
</evidence>
<dbReference type="AlphaFoldDB" id="A0A8D2JNQ9"/>
<feature type="region of interest" description="Disordered" evidence="14">
    <location>
        <begin position="222"/>
        <end position="259"/>
    </location>
</feature>
<comment type="subcellular location">
    <subcellularLocation>
        <location evidence="2">Mitochondrion</location>
    </subcellularLocation>
    <subcellularLocation>
        <location evidence="1">Nucleus</location>
    </subcellularLocation>
</comment>
<keyword evidence="16" id="KW-1185">Reference proteome</keyword>
<dbReference type="Gene3D" id="6.10.280.120">
    <property type="entry name" value="Growth arrest and DNA-damage-inducible proteins-interacting protein 1"/>
    <property type="match status" value="1"/>
</dbReference>
<accession>A0A8D2JNQ9</accession>
<evidence type="ECO:0000256" key="8">
    <source>
        <dbReference type="ARBA" id="ARBA00023274"/>
    </source>
</evidence>
<evidence type="ECO:0000256" key="1">
    <source>
        <dbReference type="ARBA" id="ARBA00004123"/>
    </source>
</evidence>
<dbReference type="PANTHER" id="PTHR31761:SF1">
    <property type="entry name" value="LARGE RIBOSOMAL SUBUNIT PROTEIN ML64"/>
    <property type="match status" value="1"/>
</dbReference>
<evidence type="ECO:0000256" key="3">
    <source>
        <dbReference type="ARBA" id="ARBA00005421"/>
    </source>
</evidence>
<protein>
    <recommendedName>
        <fullName evidence="11">Large ribosomal subunit protein mL64</fullName>
    </recommendedName>
    <alternativeName>
        <fullName evidence="10">39S ribosomal protein L59, mitochondrial</fullName>
    </alternativeName>
    <alternativeName>
        <fullName evidence="12">Growth arrest and DNA damage-inducible proteins-interacting protein 1</fullName>
    </alternativeName>
</protein>
<keyword evidence="9" id="KW-0131">Cell cycle</keyword>
<evidence type="ECO:0000256" key="10">
    <source>
        <dbReference type="ARBA" id="ARBA00030700"/>
    </source>
</evidence>
<reference evidence="15" key="2">
    <citation type="submission" date="2025-09" db="UniProtKB">
        <authorList>
            <consortium name="Ensembl"/>
        </authorList>
    </citation>
    <scope>IDENTIFICATION</scope>
</reference>
<evidence type="ECO:0000256" key="4">
    <source>
        <dbReference type="ARBA" id="ARBA00022980"/>
    </source>
</evidence>
<feature type="compositionally biased region" description="Low complexity" evidence="14">
    <location>
        <begin position="238"/>
        <end position="259"/>
    </location>
</feature>
<dbReference type="InterPro" id="IPR043035">
    <property type="entry name" value="Ribosomal_mL64_sf"/>
</dbReference>
<evidence type="ECO:0000313" key="15">
    <source>
        <dbReference type="Ensembl" id="ENSSVLP00005022718.1"/>
    </source>
</evidence>
<organism evidence="15 16">
    <name type="scientific">Sciurus vulgaris</name>
    <name type="common">Eurasian red squirrel</name>
    <dbReference type="NCBI Taxonomy" id="55149"/>
    <lineage>
        <taxon>Eukaryota</taxon>
        <taxon>Metazoa</taxon>
        <taxon>Chordata</taxon>
        <taxon>Craniata</taxon>
        <taxon>Vertebrata</taxon>
        <taxon>Euteleostomi</taxon>
        <taxon>Mammalia</taxon>
        <taxon>Eutheria</taxon>
        <taxon>Euarchontoglires</taxon>
        <taxon>Glires</taxon>
        <taxon>Rodentia</taxon>
        <taxon>Sciuromorpha</taxon>
        <taxon>Sciuridae</taxon>
        <taxon>Sciurinae</taxon>
        <taxon>Sciurini</taxon>
        <taxon>Sciurus</taxon>
    </lineage>
</organism>
<name>A0A8D2JNQ9_SCIVU</name>
<evidence type="ECO:0000256" key="12">
    <source>
        <dbReference type="ARBA" id="ARBA00035485"/>
    </source>
</evidence>
<evidence type="ECO:0000256" key="9">
    <source>
        <dbReference type="ARBA" id="ARBA00023306"/>
    </source>
</evidence>
<dbReference type="GO" id="GO:0005654">
    <property type="term" value="C:nucleoplasm"/>
    <property type="evidence" value="ECO:0007669"/>
    <property type="project" value="Ensembl"/>
</dbReference>
<keyword evidence="5" id="KW-0175">Coiled coil</keyword>
<proteinExistence type="inferred from homology"/>
<feature type="compositionally biased region" description="Pro residues" evidence="14">
    <location>
        <begin position="63"/>
        <end position="76"/>
    </location>
</feature>
<keyword evidence="8" id="KW-0687">Ribonucleoprotein</keyword>
<dbReference type="Proteomes" id="UP000694564">
    <property type="component" value="Chromosome 16"/>
</dbReference>
<keyword evidence="4" id="KW-0689">Ribosomal protein</keyword>
<dbReference type="GO" id="GO:0005840">
    <property type="term" value="C:ribosome"/>
    <property type="evidence" value="ECO:0007669"/>
    <property type="project" value="UniProtKB-KW"/>
</dbReference>
<sequence length="259" mass="29566">MTRDRRPSVPTLAPTRLALRQRRGQPGCSRGPRTSKMAAPGRQARSLLGLSVTLGPGSRSYRAPPPPRRSPGPWWPDPEHPLTPRWQLGPRYAAKQFARHGAASGVAPGSLWPSPEQLRELEAEEQEWYPSLATMQESLRVKQLTEEQKRQAREQHIAECMAKMPQMIENWRQQQQERWEKVQADKERRARLQAEAQERLGYHVDPRSTRFQELLQDLEKQQRKRLKEEKQRQKQEARTAALASAAAAQDPGASEAPSS</sequence>
<evidence type="ECO:0000256" key="6">
    <source>
        <dbReference type="ARBA" id="ARBA00023128"/>
    </source>
</evidence>
<keyword evidence="7" id="KW-0539">Nucleus</keyword>
<feature type="region of interest" description="Disordered" evidence="14">
    <location>
        <begin position="1"/>
        <end position="117"/>
    </location>
</feature>
<dbReference type="GO" id="GO:0005739">
    <property type="term" value="C:mitochondrion"/>
    <property type="evidence" value="ECO:0007669"/>
    <property type="project" value="UniProtKB-SubCell"/>
</dbReference>
<dbReference type="InterPro" id="IPR018472">
    <property type="entry name" value="Ribosomal_mL64"/>
</dbReference>
<feature type="compositionally biased region" description="Basic and acidic residues" evidence="14">
    <location>
        <begin position="222"/>
        <end position="237"/>
    </location>
</feature>
<dbReference type="PANTHER" id="PTHR31761">
    <property type="entry name" value="GROWTH ARREST AND DNA DAMAGE-INDUCIBLE PROTEINS-INTERACTING PROTEIN 1 GADD45GIP1"/>
    <property type="match status" value="1"/>
</dbReference>
<comment type="function">
    <text evidence="13">Acts as a negative regulator of G1 to S cell cycle phase progression by inhibiting cyclin-dependent kinases. Inhibitory effects are additive with GADD45 proteins but also occur in the absence of GADD45 proteins. Acts as a repressor of the orphan nuclear receptor NR4A1 by inhibiting AB domain-mediated transcriptional activity. May be involved in the hormone-mediated regulation of NR4A1 transcriptional activity. May play a role in mitochondrial protein synthesis.</text>
</comment>
<evidence type="ECO:0000256" key="7">
    <source>
        <dbReference type="ARBA" id="ARBA00023242"/>
    </source>
</evidence>
<evidence type="ECO:0000256" key="2">
    <source>
        <dbReference type="ARBA" id="ARBA00004173"/>
    </source>
</evidence>
<dbReference type="Pfam" id="PF10147">
    <property type="entry name" value="CR6_interact"/>
    <property type="match status" value="1"/>
</dbReference>
<dbReference type="Ensembl" id="ENSSVLT00005025269.1">
    <property type="protein sequence ID" value="ENSSVLP00005022718.1"/>
    <property type="gene ID" value="ENSSVLG00005018098.1"/>
</dbReference>
<reference evidence="15" key="1">
    <citation type="submission" date="2025-08" db="UniProtKB">
        <authorList>
            <consortium name="Ensembl"/>
        </authorList>
    </citation>
    <scope>IDENTIFICATION</scope>
</reference>
<evidence type="ECO:0000313" key="16">
    <source>
        <dbReference type="Proteomes" id="UP000694564"/>
    </source>
</evidence>
<keyword evidence="6" id="KW-0496">Mitochondrion</keyword>
<dbReference type="GeneTree" id="ENSGT00390000013719"/>